<comment type="caution">
    <text evidence="4">The sequence shown here is derived from an EMBL/GenBank/DDBJ whole genome shotgun (WGS) entry which is preliminary data.</text>
</comment>
<dbReference type="EMBL" id="JPRF03000097">
    <property type="protein sequence ID" value="OEV32457.1"/>
    <property type="molecule type" value="Genomic_DNA"/>
</dbReference>
<evidence type="ECO:0000256" key="1">
    <source>
        <dbReference type="SAM" id="MobiDB-lite"/>
    </source>
</evidence>
<keyword evidence="2" id="KW-1133">Transmembrane helix</keyword>
<dbReference type="OrthoDB" id="3851768at2"/>
<dbReference type="EMBL" id="BMUB01000004">
    <property type="protein sequence ID" value="GGU68839.1"/>
    <property type="molecule type" value="Genomic_DNA"/>
</dbReference>
<accession>A0A1E7MVJ9</accession>
<gene>
    <name evidence="3" type="ORF">GCM10010502_19880</name>
    <name evidence="4" type="ORF">HS99_0017400</name>
</gene>
<sequence>MTDHATAPQPGPEPHDQATAVTPVTPADDANPWAAITIDDPQPDAGQAPAPFAPPEPTQSPQEQAARRARRRRAAVRWSCAVLVFAIAGTGTALAVTAPERTDIPGLATANDGRYTFPPLTLPPLPSGKAAPDLKDNSKGLHQADLRYLLLPAPKEAGGSVNPPVFPSPTAPTATASAPASASAAPSDTAPATPGASASATAAPAASAAPGATAPANWVGCEAMGSELQNPARLHGLLLQNVCRAATVREWTASDGTSTRIRLLRFGSPNEARETYFRGRTDLQLKAAPDAKMASGDGWDTVAGIEVTRKDSQETAGKGVPTTRVAFVSASDVVAVVTMTNPRGVPATAFRQVVTLQCDLLA</sequence>
<feature type="region of interest" description="Disordered" evidence="1">
    <location>
        <begin position="1"/>
        <end position="70"/>
    </location>
</feature>
<reference evidence="3" key="5">
    <citation type="submission" date="2020-09" db="EMBL/GenBank/DDBJ databases">
        <authorList>
            <person name="Sun Q."/>
            <person name="Ohkuma M."/>
        </authorList>
    </citation>
    <scope>NUCLEOTIDE SEQUENCE</scope>
    <source>
        <strain evidence="3">JCM 4434</strain>
    </source>
</reference>
<evidence type="ECO:0000313" key="3">
    <source>
        <dbReference type="EMBL" id="GGU68839.1"/>
    </source>
</evidence>
<reference evidence="4" key="3">
    <citation type="submission" date="2016-08" db="EMBL/GenBank/DDBJ databases">
        <title>Sequencing, Assembly and Comparative Genomics of S. aureofaciens ATCC 10762.</title>
        <authorList>
            <person name="Gradnigo J.S."/>
            <person name="Johnson N."/>
            <person name="Somerville G.A."/>
        </authorList>
    </citation>
    <scope>NUCLEOTIDE SEQUENCE [LARGE SCALE GENOMIC DNA]</scope>
    <source>
        <strain evidence="4">ATCC 10762</strain>
    </source>
</reference>
<evidence type="ECO:0000313" key="4">
    <source>
        <dbReference type="EMBL" id="OEV32457.1"/>
    </source>
</evidence>
<reference evidence="4 5" key="2">
    <citation type="submission" date="2014-07" db="EMBL/GenBank/DDBJ databases">
        <authorList>
            <person name="Zhang J.E."/>
            <person name="Yang H."/>
            <person name="Guo J."/>
            <person name="Deng Z."/>
            <person name="Luo H."/>
            <person name="Luo M."/>
            <person name="Zhao B."/>
        </authorList>
    </citation>
    <scope>NUCLEOTIDE SEQUENCE [LARGE SCALE GENOMIC DNA]</scope>
    <source>
        <strain evidence="4">ATCC 10762</strain>
        <strain evidence="5">ATCC 10762 / DSM 40127 / CCM 3239 / JCM 4008 / LMG 5968 / NBRC 12843 / NCIMB 8234 / A-377</strain>
    </source>
</reference>
<dbReference type="Proteomes" id="UP000037395">
    <property type="component" value="Unassembled WGS sequence"/>
</dbReference>
<proteinExistence type="predicted"/>
<dbReference type="RefSeq" id="WP_037831338.1">
    <property type="nucleotide sequence ID" value="NZ_BMUB01000004.1"/>
</dbReference>
<feature type="region of interest" description="Disordered" evidence="1">
    <location>
        <begin position="160"/>
        <end position="198"/>
    </location>
</feature>
<reference evidence="3 6" key="1">
    <citation type="journal article" date="2014" name="Int. J. Syst. Evol. Microbiol.">
        <title>Complete genome sequence of Corynebacterium casei LMG S-19264T (=DSM 44701T), isolated from a smear-ripened cheese.</title>
        <authorList>
            <consortium name="US DOE Joint Genome Institute (JGI-PGF)"/>
            <person name="Walter F."/>
            <person name="Albersmeier A."/>
            <person name="Kalinowski J."/>
            <person name="Ruckert C."/>
        </authorList>
    </citation>
    <scope>NUCLEOTIDE SEQUENCE [LARGE SCALE GENOMIC DNA]</scope>
    <source>
        <strain evidence="3 6">JCM 4434</strain>
    </source>
</reference>
<reference evidence="5" key="4">
    <citation type="submission" date="2016-08" db="EMBL/GenBank/DDBJ databases">
        <title>Sequencing, assembly and comparative genomics of S. aureofaciens ATCC 10762.</title>
        <authorList>
            <person name="Gradnigo J.S."/>
            <person name="Johnson N."/>
            <person name="Somerville G.A."/>
        </authorList>
    </citation>
    <scope>NUCLEOTIDE SEQUENCE [LARGE SCALE GENOMIC DNA]</scope>
    <source>
        <strain evidence="5">ATCC 10762 / DSM 40127 / CCM 3239 / JCM 4008 / LMG 5968 / NBRC 12843 / NCIMB 8234 / A-377</strain>
    </source>
</reference>
<organism evidence="4 5">
    <name type="scientific">Kitasatospora aureofaciens</name>
    <name type="common">Streptomyces aureofaciens</name>
    <dbReference type="NCBI Taxonomy" id="1894"/>
    <lineage>
        <taxon>Bacteria</taxon>
        <taxon>Bacillati</taxon>
        <taxon>Actinomycetota</taxon>
        <taxon>Actinomycetes</taxon>
        <taxon>Kitasatosporales</taxon>
        <taxon>Streptomycetaceae</taxon>
        <taxon>Kitasatospora</taxon>
    </lineage>
</organism>
<keyword evidence="5" id="KW-1185">Reference proteome</keyword>
<keyword evidence="2" id="KW-0812">Transmembrane</keyword>
<dbReference type="GeneID" id="97485137"/>
<feature type="compositionally biased region" description="Low complexity" evidence="1">
    <location>
        <begin position="171"/>
        <end position="198"/>
    </location>
</feature>
<name>A0A1E7MVJ9_KITAU</name>
<evidence type="ECO:0000313" key="5">
    <source>
        <dbReference type="Proteomes" id="UP000037395"/>
    </source>
</evidence>
<feature type="transmembrane region" description="Helical" evidence="2">
    <location>
        <begin position="75"/>
        <end position="96"/>
    </location>
</feature>
<accession>A0A8H9HP41</accession>
<protein>
    <submittedName>
        <fullName evidence="4">Uncharacterized protein</fullName>
    </submittedName>
</protein>
<evidence type="ECO:0000313" key="6">
    <source>
        <dbReference type="Proteomes" id="UP000610124"/>
    </source>
</evidence>
<keyword evidence="2" id="KW-0472">Membrane</keyword>
<dbReference type="AlphaFoldDB" id="A0A1E7MVJ9"/>
<dbReference type="Proteomes" id="UP000610124">
    <property type="component" value="Unassembled WGS sequence"/>
</dbReference>
<evidence type="ECO:0000256" key="2">
    <source>
        <dbReference type="SAM" id="Phobius"/>
    </source>
</evidence>